<dbReference type="Proteomes" id="UP000800094">
    <property type="component" value="Unassembled WGS sequence"/>
</dbReference>
<sequence>MTKGSGGGLPQDRKVLKQLLPRSNSATAPSLRLIIARAPHWCRWNQHSTASPKNHRAKVDFTSLLYSMSNETTSKTGSVTTWGDEATKLTDRCRQRGCERLAVSGPYKAQDYCDQHSCHVCHQAPAVVQFMNEQGFCSACSRSAVRNAGLYPVVRFDSPQRT</sequence>
<evidence type="ECO:0000313" key="2">
    <source>
        <dbReference type="Proteomes" id="UP000800094"/>
    </source>
</evidence>
<dbReference type="AlphaFoldDB" id="A0A6A6IAZ5"/>
<accession>A0A6A6IAZ5</accession>
<protein>
    <submittedName>
        <fullName evidence="1">Uncharacterized protein</fullName>
    </submittedName>
</protein>
<dbReference type="EMBL" id="ML987197">
    <property type="protein sequence ID" value="KAF2247586.1"/>
    <property type="molecule type" value="Genomic_DNA"/>
</dbReference>
<dbReference type="GeneID" id="54575775"/>
<proteinExistence type="predicted"/>
<name>A0A6A6IAZ5_9PLEO</name>
<dbReference type="RefSeq" id="XP_033682590.1">
    <property type="nucleotide sequence ID" value="XM_033822445.1"/>
</dbReference>
<organism evidence="1 2">
    <name type="scientific">Trematosphaeria pertusa</name>
    <dbReference type="NCBI Taxonomy" id="390896"/>
    <lineage>
        <taxon>Eukaryota</taxon>
        <taxon>Fungi</taxon>
        <taxon>Dikarya</taxon>
        <taxon>Ascomycota</taxon>
        <taxon>Pezizomycotina</taxon>
        <taxon>Dothideomycetes</taxon>
        <taxon>Pleosporomycetidae</taxon>
        <taxon>Pleosporales</taxon>
        <taxon>Massarineae</taxon>
        <taxon>Trematosphaeriaceae</taxon>
        <taxon>Trematosphaeria</taxon>
    </lineage>
</organism>
<keyword evidence="2" id="KW-1185">Reference proteome</keyword>
<reference evidence="1" key="1">
    <citation type="journal article" date="2020" name="Stud. Mycol.">
        <title>101 Dothideomycetes genomes: a test case for predicting lifestyles and emergence of pathogens.</title>
        <authorList>
            <person name="Haridas S."/>
            <person name="Albert R."/>
            <person name="Binder M."/>
            <person name="Bloem J."/>
            <person name="Labutti K."/>
            <person name="Salamov A."/>
            <person name="Andreopoulos B."/>
            <person name="Baker S."/>
            <person name="Barry K."/>
            <person name="Bills G."/>
            <person name="Bluhm B."/>
            <person name="Cannon C."/>
            <person name="Castanera R."/>
            <person name="Culley D."/>
            <person name="Daum C."/>
            <person name="Ezra D."/>
            <person name="Gonzalez J."/>
            <person name="Henrissat B."/>
            <person name="Kuo A."/>
            <person name="Liang C."/>
            <person name="Lipzen A."/>
            <person name="Lutzoni F."/>
            <person name="Magnuson J."/>
            <person name="Mondo S."/>
            <person name="Nolan M."/>
            <person name="Ohm R."/>
            <person name="Pangilinan J."/>
            <person name="Park H.-J."/>
            <person name="Ramirez L."/>
            <person name="Alfaro M."/>
            <person name="Sun H."/>
            <person name="Tritt A."/>
            <person name="Yoshinaga Y."/>
            <person name="Zwiers L.-H."/>
            <person name="Turgeon B."/>
            <person name="Goodwin S."/>
            <person name="Spatafora J."/>
            <person name="Crous P."/>
            <person name="Grigoriev I."/>
        </authorList>
    </citation>
    <scope>NUCLEOTIDE SEQUENCE</scope>
    <source>
        <strain evidence="1">CBS 122368</strain>
    </source>
</reference>
<gene>
    <name evidence="1" type="ORF">BU26DRAFT_350171</name>
</gene>
<evidence type="ECO:0000313" key="1">
    <source>
        <dbReference type="EMBL" id="KAF2247586.1"/>
    </source>
</evidence>